<dbReference type="GO" id="GO:0016020">
    <property type="term" value="C:membrane"/>
    <property type="evidence" value="ECO:0007669"/>
    <property type="project" value="UniProtKB-SubCell"/>
</dbReference>
<evidence type="ECO:0000259" key="3">
    <source>
        <dbReference type="Pfam" id="PF01145"/>
    </source>
</evidence>
<reference evidence="4 5" key="2">
    <citation type="journal article" date="2016" name="ISME J.">
        <title>Characterization of the first cultured representative of Verrucomicrobia subdivision 5 indicates the proposal of a novel phylum.</title>
        <authorList>
            <person name="Spring S."/>
            <person name="Bunk B."/>
            <person name="Sproer C."/>
            <person name="Schumann P."/>
            <person name="Rohde M."/>
            <person name="Tindall B.J."/>
            <person name="Klenk H.P."/>
        </authorList>
    </citation>
    <scope>NUCLEOTIDE SEQUENCE [LARGE SCALE GENOMIC DNA]</scope>
    <source>
        <strain evidence="4 5">L21-Fru-AB</strain>
    </source>
</reference>
<proteinExistence type="predicted"/>
<name>A0A0G3EET2_9BACT</name>
<dbReference type="STRING" id="1307763.L21SP4_01560"/>
<feature type="domain" description="Band 7" evidence="3">
    <location>
        <begin position="50"/>
        <end position="259"/>
    </location>
</feature>
<evidence type="ECO:0000256" key="2">
    <source>
        <dbReference type="SAM" id="Phobius"/>
    </source>
</evidence>
<dbReference type="Gene3D" id="3.30.479.30">
    <property type="entry name" value="Band 7 domain"/>
    <property type="match status" value="1"/>
</dbReference>
<gene>
    <name evidence="4" type="ORF">L21SP4_01560</name>
</gene>
<dbReference type="Proteomes" id="UP000035268">
    <property type="component" value="Chromosome"/>
</dbReference>
<evidence type="ECO:0000313" key="4">
    <source>
        <dbReference type="EMBL" id="AKJ64803.1"/>
    </source>
</evidence>
<organism evidence="4 5">
    <name type="scientific">Kiritimatiella glycovorans</name>
    <dbReference type="NCBI Taxonomy" id="1307763"/>
    <lineage>
        <taxon>Bacteria</taxon>
        <taxon>Pseudomonadati</taxon>
        <taxon>Kiritimatiellota</taxon>
        <taxon>Kiritimatiellia</taxon>
        <taxon>Kiritimatiellales</taxon>
        <taxon>Kiritimatiellaceae</taxon>
        <taxon>Kiritimatiella</taxon>
    </lineage>
</organism>
<dbReference type="InterPro" id="IPR036013">
    <property type="entry name" value="Band_7/SPFH_dom_sf"/>
</dbReference>
<keyword evidence="2" id="KW-1133">Transmembrane helix</keyword>
<keyword evidence="2" id="KW-0472">Membrane</keyword>
<evidence type="ECO:0000313" key="5">
    <source>
        <dbReference type="Proteomes" id="UP000035268"/>
    </source>
</evidence>
<sequence>MSSTPRHTDAAQKSATLQAVEASLLRVFALLKWFVVLLLAAFALSGVFFVPEGKVAIRTRFGRIADSGPSRVFTPGGPYFSLPRPLDEVFFIPTTLQQIELDTCFWAEQSEYAYPYRTASSAWDASLVTGDKNLVHLRLSAAYRLASPSETVGGSPALRFVKTAGSMDRARTVVRNALEQGTVHALARTPIEAFYKGDLSGEQIRATAQAALEAMDTGLVIANVSVNARAVPPSVSAAFQAVNLAQSKKAQRIEKAEQQRTALLNEVAGMGAPAMLEAIAAYEQAKADGDAAAIRAAEERVEGVLLSSEMSGQAAAIIQAALATKTRGVEFVRGASERFLVMLELYERNPAFYRDRQIQDALQRIFAGRVETFFLPHGDDDTLYLEMGRRR</sequence>
<dbReference type="KEGG" id="vbl:L21SP4_01560"/>
<comment type="subcellular location">
    <subcellularLocation>
        <location evidence="1">Membrane</location>
        <topology evidence="1">Single-pass membrane protein</topology>
    </subcellularLocation>
</comment>
<feature type="transmembrane region" description="Helical" evidence="2">
    <location>
        <begin position="30"/>
        <end position="50"/>
    </location>
</feature>
<accession>A0A0G3EET2</accession>
<keyword evidence="2" id="KW-0812">Transmembrane</keyword>
<dbReference type="RefSeq" id="WP_052882096.1">
    <property type="nucleotide sequence ID" value="NZ_CP010904.1"/>
</dbReference>
<evidence type="ECO:0000256" key="1">
    <source>
        <dbReference type="ARBA" id="ARBA00004167"/>
    </source>
</evidence>
<reference evidence="5" key="1">
    <citation type="submission" date="2015-02" db="EMBL/GenBank/DDBJ databases">
        <title>Description and complete genome sequence of the first cultured representative of the subdivision 5 of the Verrucomicrobia phylum.</title>
        <authorList>
            <person name="Spring S."/>
            <person name="Bunk B."/>
            <person name="Sproer C."/>
            <person name="Klenk H.-P."/>
        </authorList>
    </citation>
    <scope>NUCLEOTIDE SEQUENCE [LARGE SCALE GENOMIC DNA]</scope>
    <source>
        <strain evidence="5">L21-Fru-AB</strain>
    </source>
</reference>
<dbReference type="EMBL" id="CP010904">
    <property type="protein sequence ID" value="AKJ64803.1"/>
    <property type="molecule type" value="Genomic_DNA"/>
</dbReference>
<protein>
    <submittedName>
        <fullName evidence="4">HflK protein</fullName>
    </submittedName>
</protein>
<dbReference type="Pfam" id="PF01145">
    <property type="entry name" value="Band_7"/>
    <property type="match status" value="1"/>
</dbReference>
<dbReference type="InterPro" id="IPR001107">
    <property type="entry name" value="Band_7"/>
</dbReference>
<dbReference type="AlphaFoldDB" id="A0A0G3EET2"/>
<dbReference type="OrthoDB" id="9779595at2"/>
<keyword evidence="5" id="KW-1185">Reference proteome</keyword>